<organism evidence="1 2">
    <name type="scientific">Dreissena polymorpha</name>
    <name type="common">Zebra mussel</name>
    <name type="synonym">Mytilus polymorpha</name>
    <dbReference type="NCBI Taxonomy" id="45954"/>
    <lineage>
        <taxon>Eukaryota</taxon>
        <taxon>Metazoa</taxon>
        <taxon>Spiralia</taxon>
        <taxon>Lophotrochozoa</taxon>
        <taxon>Mollusca</taxon>
        <taxon>Bivalvia</taxon>
        <taxon>Autobranchia</taxon>
        <taxon>Heteroconchia</taxon>
        <taxon>Euheterodonta</taxon>
        <taxon>Imparidentia</taxon>
        <taxon>Neoheterodontei</taxon>
        <taxon>Myida</taxon>
        <taxon>Dreissenoidea</taxon>
        <taxon>Dreissenidae</taxon>
        <taxon>Dreissena</taxon>
    </lineage>
</organism>
<evidence type="ECO:0000313" key="1">
    <source>
        <dbReference type="EMBL" id="KAH3861230.1"/>
    </source>
</evidence>
<sequence length="456" mass="52206">IIGTQLLTKFHEDRKINVASSGVLTTNNAPPPGSHVFQPTRIIFELFQDNIGMNLLTKFNEDRTVNVASRVLTRFYYSHIRKNALPFGSHFFQANIIIFELIQDIIETNLLTKCHEDWTINVASRVLTRKNAPPLFHEDRKINVTSKVLTRKIAPPRGGHVFQPTGIIFELVQDITGMNLLTEFHEDRTINVASRVKNAQPLGGHVFQANVTIFELIQDIIKTNLLTIFHQYWTINVASRKEKCLAPWRPYIIGMNLLTKFHEDWTINVASRVKNAPPLGSHVFQAKVTIFELIQDISETNLLTKFHEDRKINVASRVLTRKNAPPPGGHVFQPTGIIFELVQDSIGMNLLTKFYEDQTITVASRVLTRFYYSHIRKNAPPLGSHVFQANVTIFELIQYIIETNLLNKFHEDWAINVESRELTRQMLTPHNGQRTTDKKRSQKLTISTLCSGELKI</sequence>
<keyword evidence="2" id="KW-1185">Reference proteome</keyword>
<protein>
    <submittedName>
        <fullName evidence="1">Uncharacterized protein</fullName>
    </submittedName>
</protein>
<dbReference type="EMBL" id="JAIWYP010000002">
    <property type="protein sequence ID" value="KAH3861230.1"/>
    <property type="molecule type" value="Genomic_DNA"/>
</dbReference>
<name>A0A9D4LLZ3_DREPO</name>
<gene>
    <name evidence="1" type="ORF">DPMN_024157</name>
</gene>
<evidence type="ECO:0000313" key="2">
    <source>
        <dbReference type="Proteomes" id="UP000828390"/>
    </source>
</evidence>
<proteinExistence type="predicted"/>
<comment type="caution">
    <text evidence="1">The sequence shown here is derived from an EMBL/GenBank/DDBJ whole genome shotgun (WGS) entry which is preliminary data.</text>
</comment>
<feature type="non-terminal residue" evidence="1">
    <location>
        <position position="456"/>
    </location>
</feature>
<reference evidence="1" key="2">
    <citation type="submission" date="2020-11" db="EMBL/GenBank/DDBJ databases">
        <authorList>
            <person name="McCartney M.A."/>
            <person name="Auch B."/>
            <person name="Kono T."/>
            <person name="Mallez S."/>
            <person name="Becker A."/>
            <person name="Gohl D.M."/>
            <person name="Silverstein K.A.T."/>
            <person name="Koren S."/>
            <person name="Bechman K.B."/>
            <person name="Herman A."/>
            <person name="Abrahante J.E."/>
            <person name="Garbe J."/>
        </authorList>
    </citation>
    <scope>NUCLEOTIDE SEQUENCE</scope>
    <source>
        <strain evidence="1">Duluth1</strain>
        <tissue evidence="1">Whole animal</tissue>
    </source>
</reference>
<dbReference type="Proteomes" id="UP000828390">
    <property type="component" value="Unassembled WGS sequence"/>
</dbReference>
<dbReference type="AlphaFoldDB" id="A0A9D4LLZ3"/>
<accession>A0A9D4LLZ3</accession>
<reference evidence="1" key="1">
    <citation type="journal article" date="2019" name="bioRxiv">
        <title>The Genome of the Zebra Mussel, Dreissena polymorpha: A Resource for Invasive Species Research.</title>
        <authorList>
            <person name="McCartney M.A."/>
            <person name="Auch B."/>
            <person name="Kono T."/>
            <person name="Mallez S."/>
            <person name="Zhang Y."/>
            <person name="Obille A."/>
            <person name="Becker A."/>
            <person name="Abrahante J.E."/>
            <person name="Garbe J."/>
            <person name="Badalamenti J.P."/>
            <person name="Herman A."/>
            <person name="Mangelson H."/>
            <person name="Liachko I."/>
            <person name="Sullivan S."/>
            <person name="Sone E.D."/>
            <person name="Koren S."/>
            <person name="Silverstein K.A.T."/>
            <person name="Beckman K.B."/>
            <person name="Gohl D.M."/>
        </authorList>
    </citation>
    <scope>NUCLEOTIDE SEQUENCE</scope>
    <source>
        <strain evidence="1">Duluth1</strain>
        <tissue evidence="1">Whole animal</tissue>
    </source>
</reference>